<feature type="region of interest" description="Disordered" evidence="1">
    <location>
        <begin position="282"/>
        <end position="408"/>
    </location>
</feature>
<feature type="transmembrane region" description="Helical" evidence="2">
    <location>
        <begin position="118"/>
        <end position="139"/>
    </location>
</feature>
<sequence>MIANVSVHRRANAFAQALEDQVLPGAAAEDEVGTPAEACGETRLLAVAGTLGELPKPELDPEVKTVHRAQLIAAMEAAFAEGAASDASRVPQQRGARGTHRAAKSLGRLRPRSRLSKGLAAGGLTVGVAAGAFSGVAAASSDALPGDSLYPLKRGMEDLKLNLTGDVADRGRLFLDQASTRMSEAHRLMERLRSGPLDHESLGEIRKALSGVKQDAGEGHRLLHEEYERDGSLGPIQTLNSFTKSHRDSWSRLRDRLPAQLTDVRDEVSSVFDAIDEEVGPLRSLLPKHPGGESHREKAPAAPAPGSTQGRTDHPSPSGKSASSSGEADGSHRPQRPSASSPSHEDEGLLGGSTGGLLDPPADSGTPEPDGKGTGKSKETPDEPDVTIPPLLPGLLPDIGLDGKNPLG</sequence>
<evidence type="ECO:0000313" key="4">
    <source>
        <dbReference type="EMBL" id="GCD44763.1"/>
    </source>
</evidence>
<dbReference type="AlphaFoldDB" id="A0A401W5X4"/>
<feature type="region of interest" description="Disordered" evidence="1">
    <location>
        <begin position="84"/>
        <end position="105"/>
    </location>
</feature>
<accession>A0A401W5X4</accession>
<dbReference type="EMBL" id="BHZD01000001">
    <property type="protein sequence ID" value="GCD44763.1"/>
    <property type="molecule type" value="Genomic_DNA"/>
</dbReference>
<organism evidence="4 5">
    <name type="scientific">Streptomyces paromomycinus</name>
    <name type="common">Streptomyces rimosus subsp. paromomycinus</name>
    <dbReference type="NCBI Taxonomy" id="92743"/>
    <lineage>
        <taxon>Bacteria</taxon>
        <taxon>Bacillati</taxon>
        <taxon>Actinomycetota</taxon>
        <taxon>Actinomycetes</taxon>
        <taxon>Kitasatosporales</taxon>
        <taxon>Streptomycetaceae</taxon>
        <taxon>Streptomyces</taxon>
    </lineage>
</organism>
<dbReference type="Proteomes" id="UP000286746">
    <property type="component" value="Unassembled WGS sequence"/>
</dbReference>
<feature type="compositionally biased region" description="Low complexity" evidence="1">
    <location>
        <begin position="315"/>
        <end position="328"/>
    </location>
</feature>
<name>A0A401W5X4_STREY</name>
<feature type="compositionally biased region" description="Low complexity" evidence="1">
    <location>
        <begin position="393"/>
        <end position="408"/>
    </location>
</feature>
<keyword evidence="2" id="KW-0812">Transmembrane</keyword>
<comment type="caution">
    <text evidence="4">The sequence shown here is derived from an EMBL/GenBank/DDBJ whole genome shotgun (WGS) entry which is preliminary data.</text>
</comment>
<feature type="compositionally biased region" description="Basic and acidic residues" evidence="1">
    <location>
        <begin position="369"/>
        <end position="381"/>
    </location>
</feature>
<evidence type="ECO:0000256" key="2">
    <source>
        <dbReference type="SAM" id="Phobius"/>
    </source>
</evidence>
<feature type="compositionally biased region" description="Basic and acidic residues" evidence="1">
    <location>
        <begin position="290"/>
        <end position="299"/>
    </location>
</feature>
<evidence type="ECO:0000256" key="1">
    <source>
        <dbReference type="SAM" id="MobiDB-lite"/>
    </source>
</evidence>
<proteinExistence type="predicted"/>
<reference evidence="4 5" key="1">
    <citation type="submission" date="2018-11" db="EMBL/GenBank/DDBJ databases">
        <title>Whole genome sequence of Streptomyces paromomycinus NBRC 15454(T).</title>
        <authorList>
            <person name="Komaki H."/>
            <person name="Tamura T."/>
        </authorList>
    </citation>
    <scope>NUCLEOTIDE SEQUENCE [LARGE SCALE GENOMIC DNA]</scope>
    <source>
        <strain evidence="4 5">NBRC 15454</strain>
    </source>
</reference>
<feature type="domain" description="DUF5667" evidence="3">
    <location>
        <begin position="143"/>
        <end position="259"/>
    </location>
</feature>
<keyword evidence="2" id="KW-0472">Membrane</keyword>
<gene>
    <name evidence="4" type="ORF">GKJPGBOP_04477</name>
</gene>
<keyword evidence="5" id="KW-1185">Reference proteome</keyword>
<dbReference type="RefSeq" id="WP_125055533.1">
    <property type="nucleotide sequence ID" value="NZ_BHZD01000001.1"/>
</dbReference>
<keyword evidence="2" id="KW-1133">Transmembrane helix</keyword>
<evidence type="ECO:0000259" key="3">
    <source>
        <dbReference type="Pfam" id="PF18915"/>
    </source>
</evidence>
<evidence type="ECO:0000313" key="5">
    <source>
        <dbReference type="Proteomes" id="UP000286746"/>
    </source>
</evidence>
<protein>
    <recommendedName>
        <fullName evidence="3">DUF5667 domain-containing protein</fullName>
    </recommendedName>
</protein>
<dbReference type="InterPro" id="IPR043725">
    <property type="entry name" value="DUF5667"/>
</dbReference>
<dbReference type="Pfam" id="PF18915">
    <property type="entry name" value="DUF5667"/>
    <property type="match status" value="1"/>
</dbReference>